<keyword evidence="2" id="KW-0812">Transmembrane</keyword>
<accession>A0A927GKM3</accession>
<evidence type="ECO:0000256" key="2">
    <source>
        <dbReference type="SAM" id="Phobius"/>
    </source>
</evidence>
<dbReference type="AlphaFoldDB" id="A0A927GKM3"/>
<name>A0A927GKM3_9BACT</name>
<keyword evidence="4" id="KW-1185">Reference proteome</keyword>
<keyword evidence="2" id="KW-0472">Membrane</keyword>
<dbReference type="RefSeq" id="WP_191006098.1">
    <property type="nucleotide sequence ID" value="NZ_JACXAD010000018.1"/>
</dbReference>
<dbReference type="Proteomes" id="UP000612233">
    <property type="component" value="Unassembled WGS sequence"/>
</dbReference>
<proteinExistence type="predicted"/>
<dbReference type="EMBL" id="JACXAD010000018">
    <property type="protein sequence ID" value="MBD2769286.1"/>
    <property type="molecule type" value="Genomic_DNA"/>
</dbReference>
<keyword evidence="2" id="KW-1133">Transmembrane helix</keyword>
<feature type="compositionally biased region" description="Basic and acidic residues" evidence="1">
    <location>
        <begin position="1"/>
        <end position="10"/>
    </location>
</feature>
<reference evidence="3" key="1">
    <citation type="submission" date="2020-09" db="EMBL/GenBank/DDBJ databases">
        <authorList>
            <person name="Kim M.K."/>
        </authorList>
    </citation>
    <scope>NUCLEOTIDE SEQUENCE</scope>
    <source>
        <strain evidence="3">BT664</strain>
    </source>
</reference>
<evidence type="ECO:0000256" key="1">
    <source>
        <dbReference type="SAM" id="MobiDB-lite"/>
    </source>
</evidence>
<protein>
    <submittedName>
        <fullName evidence="3">Uncharacterized protein</fullName>
    </submittedName>
</protein>
<feature type="region of interest" description="Disordered" evidence="1">
    <location>
        <begin position="1"/>
        <end position="24"/>
    </location>
</feature>
<evidence type="ECO:0000313" key="4">
    <source>
        <dbReference type="Proteomes" id="UP000612233"/>
    </source>
</evidence>
<evidence type="ECO:0000313" key="3">
    <source>
        <dbReference type="EMBL" id="MBD2769286.1"/>
    </source>
</evidence>
<comment type="caution">
    <text evidence="3">The sequence shown here is derived from an EMBL/GenBank/DDBJ whole genome shotgun (WGS) entry which is preliminary data.</text>
</comment>
<gene>
    <name evidence="3" type="ORF">IC235_15460</name>
</gene>
<feature type="transmembrane region" description="Helical" evidence="2">
    <location>
        <begin position="138"/>
        <end position="156"/>
    </location>
</feature>
<sequence length="173" mass="19395">METTTTDHKKINGWGIDADPKNDPTYPMRQRTAEDHAGYTWERPVQQPIDIEVLHSNERPNIPAVFGTSAPPSGLSGMIRRFAFRYSENSYLHWLPLLLADRVNVVEGVLDDLVHGHVPNIFAEKGYRAQWKYDKTSLIVKMATVVALAGGAAVLLSRGRGGKRLPSRTGRYR</sequence>
<organism evidence="3 4">
    <name type="scientific">Hymenobacter montanus</name>
    <dbReference type="NCBI Taxonomy" id="2771359"/>
    <lineage>
        <taxon>Bacteria</taxon>
        <taxon>Pseudomonadati</taxon>
        <taxon>Bacteroidota</taxon>
        <taxon>Cytophagia</taxon>
        <taxon>Cytophagales</taxon>
        <taxon>Hymenobacteraceae</taxon>
        <taxon>Hymenobacter</taxon>
    </lineage>
</organism>